<proteinExistence type="predicted"/>
<sequence length="409" mass="44266">MLKTLNVEELVPGMMVTQVVRQSGPVRIRKVGIIRSPDMIKGLVEMGVEELEVDLAQSLGIDDEAQEDSPTATQRLVASNKQIEDVDRQLSQQFHRSLFLPAVDQMPSKWALYGKPYSIVLGLLVLGLTIGWFIVTLPLVYLNGNQSEALTINAIEAANNKPTTIVDDASSQTSTSDITESEDSNKLASTNLSIDEPISGTDAEQGISLENSNNLSTNDASNNGLANESAAPTSDTNTDDVQINTFQGVVLEEGQQVLGYQAPASSQDANTLDSSNTDRQDSGNSNEGSGNNLSDAELMRRLQQAIQEVDNQERDEQAASASANEQVETSDLPRIDQLSAATLTQMPAMSFSAHMYSSNSIDRWVRVNGRRLGEGEIIGDGVTLKGIEPEIVVLEFKGQTFTMNALSDW</sequence>
<evidence type="ECO:0000256" key="2">
    <source>
        <dbReference type="SAM" id="Phobius"/>
    </source>
</evidence>
<name>A0ABU2ZV44_9ALTE</name>
<feature type="compositionally biased region" description="Low complexity" evidence="1">
    <location>
        <begin position="282"/>
        <end position="293"/>
    </location>
</feature>
<gene>
    <name evidence="4" type="ORF">RM552_13740</name>
</gene>
<accession>A0ABU2ZV44</accession>
<dbReference type="EMBL" id="JAVRHX010000004">
    <property type="protein sequence ID" value="MDT0595913.1"/>
    <property type="molecule type" value="Genomic_DNA"/>
</dbReference>
<evidence type="ECO:0000259" key="3">
    <source>
        <dbReference type="Pfam" id="PF16537"/>
    </source>
</evidence>
<feature type="compositionally biased region" description="Polar residues" evidence="1">
    <location>
        <begin position="319"/>
        <end position="329"/>
    </location>
</feature>
<feature type="transmembrane region" description="Helical" evidence="2">
    <location>
        <begin position="119"/>
        <end position="142"/>
    </location>
</feature>
<feature type="region of interest" description="Disordered" evidence="1">
    <location>
        <begin position="263"/>
        <end position="293"/>
    </location>
</feature>
<feature type="compositionally biased region" description="Polar residues" evidence="1">
    <location>
        <begin position="263"/>
        <end position="275"/>
    </location>
</feature>
<reference evidence="4 5" key="1">
    <citation type="submission" date="2023-09" db="EMBL/GenBank/DDBJ databases">
        <authorList>
            <person name="Rey-Velasco X."/>
        </authorList>
    </citation>
    <scope>NUCLEOTIDE SEQUENCE [LARGE SCALE GENOMIC DNA]</scope>
    <source>
        <strain evidence="4 5">P117</strain>
    </source>
</reference>
<feature type="region of interest" description="Disordered" evidence="1">
    <location>
        <begin position="310"/>
        <end position="332"/>
    </location>
</feature>
<dbReference type="InterPro" id="IPR032389">
    <property type="entry name" value="GspB_C"/>
</dbReference>
<evidence type="ECO:0000256" key="1">
    <source>
        <dbReference type="SAM" id="MobiDB-lite"/>
    </source>
</evidence>
<dbReference type="Proteomes" id="UP001253545">
    <property type="component" value="Unassembled WGS sequence"/>
</dbReference>
<feature type="compositionally biased region" description="Polar residues" evidence="1">
    <location>
        <begin position="208"/>
        <end position="240"/>
    </location>
</feature>
<evidence type="ECO:0000313" key="4">
    <source>
        <dbReference type="EMBL" id="MDT0595913.1"/>
    </source>
</evidence>
<evidence type="ECO:0000313" key="5">
    <source>
        <dbReference type="Proteomes" id="UP001253545"/>
    </source>
</evidence>
<feature type="region of interest" description="Disordered" evidence="1">
    <location>
        <begin position="165"/>
        <end position="240"/>
    </location>
</feature>
<dbReference type="RefSeq" id="WP_311369432.1">
    <property type="nucleotide sequence ID" value="NZ_JAVRHX010000004.1"/>
</dbReference>
<keyword evidence="2" id="KW-0472">Membrane</keyword>
<keyword evidence="2" id="KW-0812">Transmembrane</keyword>
<organism evidence="4 5">
    <name type="scientific">Glaciecola petra</name>
    <dbReference type="NCBI Taxonomy" id="3075602"/>
    <lineage>
        <taxon>Bacteria</taxon>
        <taxon>Pseudomonadati</taxon>
        <taxon>Pseudomonadota</taxon>
        <taxon>Gammaproteobacteria</taxon>
        <taxon>Alteromonadales</taxon>
        <taxon>Alteromonadaceae</taxon>
        <taxon>Glaciecola</taxon>
    </lineage>
</organism>
<feature type="domain" description="Type II secretion system protein GspB C-terminal" evidence="3">
    <location>
        <begin position="347"/>
        <end position="405"/>
    </location>
</feature>
<protein>
    <submittedName>
        <fullName evidence="4">General secretion pathway protein GspB</fullName>
    </submittedName>
</protein>
<keyword evidence="5" id="KW-1185">Reference proteome</keyword>
<dbReference type="Pfam" id="PF16537">
    <property type="entry name" value="T2SSB"/>
    <property type="match status" value="1"/>
</dbReference>
<comment type="caution">
    <text evidence="4">The sequence shown here is derived from an EMBL/GenBank/DDBJ whole genome shotgun (WGS) entry which is preliminary data.</text>
</comment>
<keyword evidence="2" id="KW-1133">Transmembrane helix</keyword>